<evidence type="ECO:0000313" key="9">
    <source>
        <dbReference type="Proteomes" id="UP001213000"/>
    </source>
</evidence>
<dbReference type="InterPro" id="IPR038718">
    <property type="entry name" value="SNF2-like_sf"/>
</dbReference>
<feature type="compositionally biased region" description="Polar residues" evidence="5">
    <location>
        <begin position="1461"/>
        <end position="1471"/>
    </location>
</feature>
<feature type="compositionally biased region" description="Low complexity" evidence="5">
    <location>
        <begin position="1440"/>
        <end position="1453"/>
    </location>
</feature>
<evidence type="ECO:0000259" key="7">
    <source>
        <dbReference type="PROSITE" id="PS51194"/>
    </source>
</evidence>
<feature type="coiled-coil region" evidence="4">
    <location>
        <begin position="231"/>
        <end position="265"/>
    </location>
</feature>
<feature type="compositionally biased region" description="Polar residues" evidence="5">
    <location>
        <begin position="1008"/>
        <end position="1023"/>
    </location>
</feature>
<dbReference type="InterPro" id="IPR049730">
    <property type="entry name" value="SNF2/RAD54-like_C"/>
</dbReference>
<organism evidence="8 9">
    <name type="scientific">Leucocoprinus birnbaumii</name>
    <dbReference type="NCBI Taxonomy" id="56174"/>
    <lineage>
        <taxon>Eukaryota</taxon>
        <taxon>Fungi</taxon>
        <taxon>Dikarya</taxon>
        <taxon>Basidiomycota</taxon>
        <taxon>Agaricomycotina</taxon>
        <taxon>Agaricomycetes</taxon>
        <taxon>Agaricomycetidae</taxon>
        <taxon>Agaricales</taxon>
        <taxon>Agaricineae</taxon>
        <taxon>Agaricaceae</taxon>
        <taxon>Leucocoprinus</taxon>
    </lineage>
</organism>
<name>A0AAD5VMX8_9AGAR</name>
<dbReference type="SMART" id="SM00487">
    <property type="entry name" value="DEXDc"/>
    <property type="match status" value="1"/>
</dbReference>
<dbReference type="GO" id="GO:0005524">
    <property type="term" value="F:ATP binding"/>
    <property type="evidence" value="ECO:0007669"/>
    <property type="project" value="InterPro"/>
</dbReference>
<evidence type="ECO:0000256" key="3">
    <source>
        <dbReference type="ARBA" id="ARBA00022840"/>
    </source>
</evidence>
<keyword evidence="9" id="KW-1185">Reference proteome</keyword>
<feature type="domain" description="Helicase ATP-binding" evidence="6">
    <location>
        <begin position="408"/>
        <end position="633"/>
    </location>
</feature>
<feature type="region of interest" description="Disordered" evidence="5">
    <location>
        <begin position="1482"/>
        <end position="1548"/>
    </location>
</feature>
<feature type="compositionally biased region" description="Acidic residues" evidence="5">
    <location>
        <begin position="1224"/>
        <end position="1241"/>
    </location>
</feature>
<dbReference type="CDD" id="cd18793">
    <property type="entry name" value="SF2_C_SNF"/>
    <property type="match status" value="1"/>
</dbReference>
<evidence type="ECO:0000256" key="1">
    <source>
        <dbReference type="ARBA" id="ARBA00022741"/>
    </source>
</evidence>
<dbReference type="PROSITE" id="PS51192">
    <property type="entry name" value="HELICASE_ATP_BIND_1"/>
    <property type="match status" value="1"/>
</dbReference>
<dbReference type="InterPro" id="IPR027417">
    <property type="entry name" value="P-loop_NTPase"/>
</dbReference>
<dbReference type="InterPro" id="IPR000330">
    <property type="entry name" value="SNF2_N"/>
</dbReference>
<dbReference type="Pfam" id="PF00176">
    <property type="entry name" value="SNF2-rel_dom"/>
    <property type="match status" value="1"/>
</dbReference>
<evidence type="ECO:0000259" key="6">
    <source>
        <dbReference type="PROSITE" id="PS51192"/>
    </source>
</evidence>
<evidence type="ECO:0000256" key="4">
    <source>
        <dbReference type="SAM" id="Coils"/>
    </source>
</evidence>
<comment type="caution">
    <text evidence="8">The sequence shown here is derived from an EMBL/GenBank/DDBJ whole genome shotgun (WGS) entry which is preliminary data.</text>
</comment>
<gene>
    <name evidence="8" type="ORF">NP233_g8186</name>
</gene>
<feature type="compositionally biased region" description="Basic and acidic residues" evidence="5">
    <location>
        <begin position="1126"/>
        <end position="1142"/>
    </location>
</feature>
<dbReference type="EMBL" id="JANIEX010000647">
    <property type="protein sequence ID" value="KAJ3564613.1"/>
    <property type="molecule type" value="Genomic_DNA"/>
</dbReference>
<proteinExistence type="predicted"/>
<feature type="compositionally biased region" description="Low complexity" evidence="5">
    <location>
        <begin position="1496"/>
        <end position="1510"/>
    </location>
</feature>
<dbReference type="PROSITE" id="PS51194">
    <property type="entry name" value="HELICASE_CTER"/>
    <property type="match status" value="1"/>
</dbReference>
<feature type="compositionally biased region" description="Polar residues" evidence="5">
    <location>
        <begin position="1298"/>
        <end position="1311"/>
    </location>
</feature>
<feature type="region of interest" description="Disordered" evidence="5">
    <location>
        <begin position="930"/>
        <end position="1205"/>
    </location>
</feature>
<feature type="region of interest" description="Disordered" evidence="5">
    <location>
        <begin position="1217"/>
        <end position="1453"/>
    </location>
</feature>
<dbReference type="Gene3D" id="3.40.50.300">
    <property type="entry name" value="P-loop containing nucleotide triphosphate hydrolases"/>
    <property type="match status" value="1"/>
</dbReference>
<keyword evidence="4" id="KW-0175">Coiled coil</keyword>
<keyword evidence="2" id="KW-0378">Hydrolase</keyword>
<evidence type="ECO:0000256" key="5">
    <source>
        <dbReference type="SAM" id="MobiDB-lite"/>
    </source>
</evidence>
<feature type="compositionally biased region" description="Basic residues" evidence="5">
    <location>
        <begin position="968"/>
        <end position="978"/>
    </location>
</feature>
<dbReference type="Proteomes" id="UP001213000">
    <property type="component" value="Unassembled WGS sequence"/>
</dbReference>
<keyword evidence="3" id="KW-0067">ATP-binding</keyword>
<feature type="compositionally biased region" description="Basic and acidic residues" evidence="5">
    <location>
        <begin position="1526"/>
        <end position="1542"/>
    </location>
</feature>
<keyword evidence="1" id="KW-0547">Nucleotide-binding</keyword>
<sequence>MPSINPATALLKIYCSSDAAPWRWPTWQDLTGVHHGLCPPNDNDLPAGWTRENANDVLSFFQAFRDIQQEDRRLAFAETKKGNSDYPGRDFFKEWVGSLFKKAGIHNIIVSEFKAGNIHPASIYIREGVWPPANDYLAVVIDNVAMRLFGEESFDAVSGRVSLDYRAALKALMQQSWTKIRNQINYAKASSGRIETAARNALHTLKTEEVTKGKVAAAIRAVAKWKECLELTKTASEVKEAQGMLEELETIMQDLAAAMAAKKESNPETRPKIVNRAVANLATKEDVSDLFSFYQEYFEGHLEDEDDILALENYALPATWEDNQKCDFGMEIESGLTSEALGLRLGIGRECHIPLFNEHRHSSGITPWDDEKEFAVTEPLPSHLTPLSLHWHQLAGIHSILRSLFSDQPDENRPTGVLVADAVGLGKTCQSIGTIAMLNAIIFCQEGKYKLPQVISERPYLGTKASVPKLPHLIVCPGTLTNQWISEIKTLFVKHAVDIFVYDSQTNSKAFWGPSGPLTSSNHPLQNCIIVATHSAVWNDFRLLHNPVTTGVNSRPWDIPRAKLPTGVTNTIFGQQFLSIIVDEAHHMRNVGNRHAAILRLLDQGNARIIMTATPLLTAPKDVASMGRLVGVRHFFSEVSHLEEKEDAKVMRKLKKLDDSGEALSRERLKIVTRHQNHCRGHLLRRSATSTNNDKAPLLDLPPYREIIGLVELTEREKVIIEERSEAAKAAVMSASDARIHTKKFYLEYRLAVGYAKDDASSLLPSFKSLKEWNLKKSTKMDVCALVCAHYLADDRVEDVSFQDGDVVLPDIPTEYNDDPQKTRRIIVYAEFPSMAPLLQNVLSLYRLDSLVINGKHTFKQRDQTIKKFYDDKHPARILVFSSVGSAGLNLAIADVVILFDQPWSSQDECQIIGQLRALLQGQVVDDGKLVDVPNEDDDSEQVPIRPRRRRRAAVANVESDSEPRPTRAPRRPRRSRRQIVVDEDEPTHSSPSNAGEATDSAFGGPSDGNTSEPISTGASTPSAHDDMPGLISAPETTTDEDSSYAGHTNRSESEFEDGLPPPRMTSNNTREEFDAFPPLNSAGPSGSKRSKEPHLTSQRAPEPEQTPVLPQVPKPDQASVLRHVPKPEKASVLRHVPKPEKASVPPQAPKHDKPAVPPQVPKHNKPPVTPQVPKSADSPYADLPPSDDAYDFYPSPVNEDEDDAMSDVPALLDHGKIQQEVEPGPEEAMPDLPLPEDDTTEGGSQLCDKMQYAVTNRRGLLFRPNLGANLPSSSTTRGDSRPPAKRSRQDGPAVRHTQGQSEATRGTSRPVTPGTEYASLPSTPHQRPEVQRAALVTPGQQQNGSCLPSRPEASVNSSRKSSAKVDTKTMTPLRVESQHQPPLPSRSATGPSEPTIFSRRPEAPSKARQSKPNPFARRPLTAPGASQSSNTVNEDVSTRAISQGRIISSSRNISIAASSTVNRQASGSSNTPVCAPTAPCAPVQRSASHGHRRALPATQAPTTTLPPGADDYDIPPMSAMMGQRSEPKGKGKEKVKDKENDAWPGDV</sequence>
<dbReference type="InterPro" id="IPR001650">
    <property type="entry name" value="Helicase_C-like"/>
</dbReference>
<dbReference type="InterPro" id="IPR014001">
    <property type="entry name" value="Helicase_ATP-bd"/>
</dbReference>
<dbReference type="SUPFAM" id="SSF52540">
    <property type="entry name" value="P-loop containing nucleoside triphosphate hydrolases"/>
    <property type="match status" value="2"/>
</dbReference>
<dbReference type="PANTHER" id="PTHR10799">
    <property type="entry name" value="SNF2/RAD54 HELICASE FAMILY"/>
    <property type="match status" value="1"/>
</dbReference>
<feature type="compositionally biased region" description="Polar residues" evidence="5">
    <location>
        <begin position="1425"/>
        <end position="1436"/>
    </location>
</feature>
<dbReference type="GO" id="GO:0016787">
    <property type="term" value="F:hydrolase activity"/>
    <property type="evidence" value="ECO:0007669"/>
    <property type="project" value="UniProtKB-KW"/>
</dbReference>
<feature type="domain" description="Helicase C-terminal" evidence="7">
    <location>
        <begin position="804"/>
        <end position="953"/>
    </location>
</feature>
<evidence type="ECO:0000256" key="2">
    <source>
        <dbReference type="ARBA" id="ARBA00022801"/>
    </source>
</evidence>
<dbReference type="PROSITE" id="PS50096">
    <property type="entry name" value="IQ"/>
    <property type="match status" value="1"/>
</dbReference>
<dbReference type="Pfam" id="PF00271">
    <property type="entry name" value="Helicase_C"/>
    <property type="match status" value="1"/>
</dbReference>
<protein>
    <submittedName>
        <fullName evidence="8">Uncharacterized protein</fullName>
    </submittedName>
</protein>
<dbReference type="Gene3D" id="3.40.50.10810">
    <property type="entry name" value="Tandem AAA-ATPase domain"/>
    <property type="match status" value="1"/>
</dbReference>
<reference evidence="8" key="1">
    <citation type="submission" date="2022-07" db="EMBL/GenBank/DDBJ databases">
        <title>Genome Sequence of Leucocoprinus birnbaumii.</title>
        <authorList>
            <person name="Buettner E."/>
        </authorList>
    </citation>
    <scope>NUCLEOTIDE SEQUENCE</scope>
    <source>
        <strain evidence="8">VT141</strain>
    </source>
</reference>
<feature type="region of interest" description="Disordered" evidence="5">
    <location>
        <begin position="1458"/>
        <end position="1477"/>
    </location>
</feature>
<dbReference type="SMART" id="SM00490">
    <property type="entry name" value="HELICc"/>
    <property type="match status" value="1"/>
</dbReference>
<accession>A0AAD5VMX8</accession>
<evidence type="ECO:0000313" key="8">
    <source>
        <dbReference type="EMBL" id="KAJ3564613.1"/>
    </source>
</evidence>